<dbReference type="InterPro" id="IPR019193">
    <property type="entry name" value="UBQ-conj_enz_E2-bd_prot"/>
</dbReference>
<dbReference type="VEuPathDB" id="FungiDB:DFL_007111"/>
<dbReference type="GO" id="GO:0000209">
    <property type="term" value="P:protein polyubiquitination"/>
    <property type="evidence" value="ECO:0007669"/>
    <property type="project" value="TreeGrafter"/>
</dbReference>
<reference evidence="1 2" key="1">
    <citation type="submission" date="2019-01" db="EMBL/GenBank/DDBJ databases">
        <title>Intercellular communication is required for trap formation in the nematode-trapping fungus Duddingtonia flagrans.</title>
        <authorList>
            <person name="Youssar L."/>
            <person name="Wernet V."/>
            <person name="Hensel N."/>
            <person name="Hildebrandt H.-G."/>
            <person name="Fischer R."/>
        </authorList>
    </citation>
    <scope>NUCLEOTIDE SEQUENCE [LARGE SCALE GENOMIC DNA]</scope>
    <source>
        <strain evidence="1 2">CBS H-5679</strain>
    </source>
</reference>
<dbReference type="STRING" id="97331.A0A436ZVA8"/>
<dbReference type="GO" id="GO:0030332">
    <property type="term" value="F:cyclin binding"/>
    <property type="evidence" value="ECO:0007669"/>
    <property type="project" value="TreeGrafter"/>
</dbReference>
<keyword evidence="2" id="KW-1185">Reference proteome</keyword>
<dbReference type="PANTHER" id="PTHR31531:SF2">
    <property type="entry name" value="E3 UBIQUITIN-PROTEIN LIGASE E3D"/>
    <property type="match status" value="1"/>
</dbReference>
<comment type="caution">
    <text evidence="1">The sequence shown here is derived from an EMBL/GenBank/DDBJ whole genome shotgun (WGS) entry which is preliminary data.</text>
</comment>
<evidence type="ECO:0000313" key="1">
    <source>
        <dbReference type="EMBL" id="RVD82695.1"/>
    </source>
</evidence>
<dbReference type="GO" id="GO:0005634">
    <property type="term" value="C:nucleus"/>
    <property type="evidence" value="ECO:0007669"/>
    <property type="project" value="TreeGrafter"/>
</dbReference>
<dbReference type="EMBL" id="SAEB01000009">
    <property type="protein sequence ID" value="RVD82695.1"/>
    <property type="molecule type" value="Genomic_DNA"/>
</dbReference>
<dbReference type="GO" id="GO:0051865">
    <property type="term" value="P:protein autoubiquitination"/>
    <property type="evidence" value="ECO:0007669"/>
    <property type="project" value="TreeGrafter"/>
</dbReference>
<proteinExistence type="predicted"/>
<evidence type="ECO:0000313" key="2">
    <source>
        <dbReference type="Proteomes" id="UP000283090"/>
    </source>
</evidence>
<dbReference type="RefSeq" id="XP_067488239.1">
    <property type="nucleotide sequence ID" value="XM_067636644.1"/>
</dbReference>
<evidence type="ECO:0008006" key="3">
    <source>
        <dbReference type="Google" id="ProtNLM"/>
    </source>
</evidence>
<name>A0A436ZVA8_ARTFL</name>
<dbReference type="GeneID" id="93589422"/>
<protein>
    <recommendedName>
        <fullName evidence="3">Ubiquitin-conjugating enzyme E2-binding protein</fullName>
    </recommendedName>
</protein>
<dbReference type="AlphaFoldDB" id="A0A436ZVA8"/>
<dbReference type="GO" id="GO:0005829">
    <property type="term" value="C:cytosol"/>
    <property type="evidence" value="ECO:0007669"/>
    <property type="project" value="TreeGrafter"/>
</dbReference>
<gene>
    <name evidence="1" type="ORF">DFL_007111</name>
</gene>
<organism evidence="1 2">
    <name type="scientific">Arthrobotrys flagrans</name>
    <name type="common">Nematode-trapping fungus</name>
    <name type="synonym">Trichothecium flagrans</name>
    <dbReference type="NCBI Taxonomy" id="97331"/>
    <lineage>
        <taxon>Eukaryota</taxon>
        <taxon>Fungi</taxon>
        <taxon>Dikarya</taxon>
        <taxon>Ascomycota</taxon>
        <taxon>Pezizomycotina</taxon>
        <taxon>Orbiliomycetes</taxon>
        <taxon>Orbiliales</taxon>
        <taxon>Orbiliaceae</taxon>
        <taxon>Arthrobotrys</taxon>
    </lineage>
</organism>
<dbReference type="OrthoDB" id="386949at2759"/>
<accession>A0A436ZVA8</accession>
<dbReference type="GO" id="GO:0006513">
    <property type="term" value="P:protein monoubiquitination"/>
    <property type="evidence" value="ECO:0007669"/>
    <property type="project" value="TreeGrafter"/>
</dbReference>
<dbReference type="GO" id="GO:0000151">
    <property type="term" value="C:ubiquitin ligase complex"/>
    <property type="evidence" value="ECO:0007669"/>
    <property type="project" value="TreeGrafter"/>
</dbReference>
<dbReference type="GO" id="GO:0061630">
    <property type="term" value="F:ubiquitin protein ligase activity"/>
    <property type="evidence" value="ECO:0007669"/>
    <property type="project" value="TreeGrafter"/>
</dbReference>
<sequence>MPDPLYFCELLPNIKQVSVSIESQDGEIPTSVAPHPSKRALTVKYGVRTTHIMLPTPIDPPSITLVPAKTYRLSASQAYLSSGEYESLSGPVQDPWDASSVSPDCSLCCIACTTTILQRGRIQKWKNLPSEHWADMMDLWHCHKPHNKDGNSEGSRYSGVGRIVAESTVGLVDPMYFLLRREDCENIAFKQAKSNEAETAVCQVCDIPLGIVDEKADGIRLMKWSLSLRLGSFKENGDELLDSFTLSQWLSAHLQFLVDNTGQRKFLVRPGASILSQQHLDGSGKRIEETNEGVHIWVFNPNTLITRSEKPTPARAVKVYYQKVTSKEEVDGLGDIEAVYLPQAVYDRFERLLEEGNASLPKDLRTWAGLWKGGWLEKF</sequence>
<dbReference type="Proteomes" id="UP000283090">
    <property type="component" value="Unassembled WGS sequence"/>
</dbReference>
<dbReference type="GO" id="GO:0031624">
    <property type="term" value="F:ubiquitin conjugating enzyme binding"/>
    <property type="evidence" value="ECO:0007669"/>
    <property type="project" value="TreeGrafter"/>
</dbReference>
<dbReference type="PANTHER" id="PTHR31531">
    <property type="entry name" value="E3 UBIQUITIN-PROTEIN LIGASE E3D FAMILY MEMBER"/>
    <property type="match status" value="1"/>
</dbReference>
<dbReference type="GO" id="GO:0043161">
    <property type="term" value="P:proteasome-mediated ubiquitin-dependent protein catabolic process"/>
    <property type="evidence" value="ECO:0007669"/>
    <property type="project" value="TreeGrafter"/>
</dbReference>
<dbReference type="Pfam" id="PF09814">
    <property type="entry name" value="HECT_2"/>
    <property type="match status" value="1"/>
</dbReference>